<gene>
    <name evidence="3" type="ORF">KC19_2G142000</name>
</gene>
<dbReference type="InterPro" id="IPR001810">
    <property type="entry name" value="F-box_dom"/>
</dbReference>
<dbReference type="InterPro" id="IPR050796">
    <property type="entry name" value="SCF_F-box_component"/>
</dbReference>
<dbReference type="Gene3D" id="1.20.1280.50">
    <property type="match status" value="1"/>
</dbReference>
<keyword evidence="1" id="KW-0677">Repeat</keyword>
<dbReference type="AlphaFoldDB" id="A0A8T0IVH0"/>
<evidence type="ECO:0000256" key="1">
    <source>
        <dbReference type="ARBA" id="ARBA00022737"/>
    </source>
</evidence>
<protein>
    <recommendedName>
        <fullName evidence="2">F-box domain-containing protein</fullName>
    </recommendedName>
</protein>
<sequence>MAGPSLSSIHGVHQSNLPLEVMERVLSLLPLPVLCRMRTVCKEWNHIICSSSFHDSYEQTWEERGHGACFLTKFHSNPYTKIDRSVRGTTCFLDLDERRWYLIKGSVDQGFDTRDVAMGDGLVAEICCPIVDDEGYNIRAPTVCCIQMSDPILKMRWRLDPCPNESKLPSLVVVAAHRGSRVFRIFAFDNSGYPFPGFHRCLWIYESSTNKWRCARKGSDNNYARAARSAVVFQQGLYAIFRRSRPMGPLLALYDVEKDTWSMVLENLPASGCVQLVVSSSKLFMMILRSARSSSSSSAMMLEMVEIQVSEKTSRIVFQIPASTLSHIFGEVLSQCYTFAKYITCLALRLNSDSSCSSVVLFSKSSGKVIIYNVVSATADILPEHPLGETKPGYHQYWATHQNLYVRDILQKDAQSNPPVYVPKEQLI</sequence>
<evidence type="ECO:0000313" key="4">
    <source>
        <dbReference type="Proteomes" id="UP000822688"/>
    </source>
</evidence>
<evidence type="ECO:0000259" key="2">
    <source>
        <dbReference type="PROSITE" id="PS50181"/>
    </source>
</evidence>
<organism evidence="3 4">
    <name type="scientific">Ceratodon purpureus</name>
    <name type="common">Fire moss</name>
    <name type="synonym">Dicranum purpureum</name>
    <dbReference type="NCBI Taxonomy" id="3225"/>
    <lineage>
        <taxon>Eukaryota</taxon>
        <taxon>Viridiplantae</taxon>
        <taxon>Streptophyta</taxon>
        <taxon>Embryophyta</taxon>
        <taxon>Bryophyta</taxon>
        <taxon>Bryophytina</taxon>
        <taxon>Bryopsida</taxon>
        <taxon>Dicranidae</taxon>
        <taxon>Pseudoditrichales</taxon>
        <taxon>Ditrichaceae</taxon>
        <taxon>Ceratodon</taxon>
    </lineage>
</organism>
<dbReference type="FunFam" id="1.20.1280.50:FF:000008">
    <property type="entry name" value="F-box only protein 6"/>
    <property type="match status" value="1"/>
</dbReference>
<dbReference type="Proteomes" id="UP000822688">
    <property type="component" value="Chromosome 2"/>
</dbReference>
<feature type="domain" description="F-box" evidence="2">
    <location>
        <begin position="11"/>
        <end position="64"/>
    </location>
</feature>
<reference evidence="3" key="1">
    <citation type="submission" date="2020-06" db="EMBL/GenBank/DDBJ databases">
        <title>WGS assembly of Ceratodon purpureus strain R40.</title>
        <authorList>
            <person name="Carey S.B."/>
            <person name="Jenkins J."/>
            <person name="Shu S."/>
            <person name="Lovell J.T."/>
            <person name="Sreedasyam A."/>
            <person name="Maumus F."/>
            <person name="Tiley G.P."/>
            <person name="Fernandez-Pozo N."/>
            <person name="Barry K."/>
            <person name="Chen C."/>
            <person name="Wang M."/>
            <person name="Lipzen A."/>
            <person name="Daum C."/>
            <person name="Saski C.A."/>
            <person name="Payton A.C."/>
            <person name="Mcbreen J.C."/>
            <person name="Conrad R.E."/>
            <person name="Kollar L.M."/>
            <person name="Olsson S."/>
            <person name="Huttunen S."/>
            <person name="Landis J.B."/>
            <person name="Wickett N.J."/>
            <person name="Johnson M.G."/>
            <person name="Rensing S.A."/>
            <person name="Grimwood J."/>
            <person name="Schmutz J."/>
            <person name="Mcdaniel S.F."/>
        </authorList>
    </citation>
    <scope>NUCLEOTIDE SEQUENCE</scope>
    <source>
        <strain evidence="3">R40</strain>
    </source>
</reference>
<dbReference type="PROSITE" id="PS50181">
    <property type="entry name" value="FBOX"/>
    <property type="match status" value="1"/>
</dbReference>
<name>A0A8T0IVH0_CERPU</name>
<dbReference type="PANTHER" id="PTHR31672:SF2">
    <property type="entry name" value="F-BOX DOMAIN-CONTAINING PROTEIN"/>
    <property type="match status" value="1"/>
</dbReference>
<dbReference type="PANTHER" id="PTHR31672">
    <property type="entry name" value="BNACNNG10540D PROTEIN"/>
    <property type="match status" value="1"/>
</dbReference>
<dbReference type="SUPFAM" id="SSF81383">
    <property type="entry name" value="F-box domain"/>
    <property type="match status" value="1"/>
</dbReference>
<dbReference type="SUPFAM" id="SSF117281">
    <property type="entry name" value="Kelch motif"/>
    <property type="match status" value="1"/>
</dbReference>
<keyword evidence="4" id="KW-1185">Reference proteome</keyword>
<dbReference type="SMART" id="SM00256">
    <property type="entry name" value="FBOX"/>
    <property type="match status" value="1"/>
</dbReference>
<comment type="caution">
    <text evidence="3">The sequence shown here is derived from an EMBL/GenBank/DDBJ whole genome shotgun (WGS) entry which is preliminary data.</text>
</comment>
<evidence type="ECO:0000313" key="3">
    <source>
        <dbReference type="EMBL" id="KAG0587122.1"/>
    </source>
</evidence>
<dbReference type="EMBL" id="CM026422">
    <property type="protein sequence ID" value="KAG0587122.1"/>
    <property type="molecule type" value="Genomic_DNA"/>
</dbReference>
<dbReference type="Pfam" id="PF00646">
    <property type="entry name" value="F-box"/>
    <property type="match status" value="1"/>
</dbReference>
<accession>A0A8T0IVH0</accession>
<proteinExistence type="predicted"/>
<dbReference type="InterPro" id="IPR015915">
    <property type="entry name" value="Kelch-typ_b-propeller"/>
</dbReference>
<dbReference type="InterPro" id="IPR036047">
    <property type="entry name" value="F-box-like_dom_sf"/>
</dbReference>
<dbReference type="Gene3D" id="2.120.10.80">
    <property type="entry name" value="Kelch-type beta propeller"/>
    <property type="match status" value="1"/>
</dbReference>